<dbReference type="Proteomes" id="UP000007435">
    <property type="component" value="Chromosome"/>
</dbReference>
<dbReference type="HOGENOM" id="CLU_1072789_0_0_10"/>
<evidence type="ECO:0000313" key="2">
    <source>
        <dbReference type="EMBL" id="ADQ18939.1"/>
    </source>
</evidence>
<keyword evidence="3" id="KW-1185">Reference proteome</keyword>
<evidence type="ECO:0008006" key="4">
    <source>
        <dbReference type="Google" id="ProtNLM"/>
    </source>
</evidence>
<reference evidence="2 3" key="2">
    <citation type="journal article" date="2011" name="Stand. Genomic Sci.">
        <title>Complete genome sequence of Leadbetterella byssophila type strain (4M15).</title>
        <authorList>
            <person name="Abt B."/>
            <person name="Teshima H."/>
            <person name="Lucas S."/>
            <person name="Lapidus A."/>
            <person name="Del Rio T.G."/>
            <person name="Nolan M."/>
            <person name="Tice H."/>
            <person name="Cheng J.F."/>
            <person name="Pitluck S."/>
            <person name="Liolios K."/>
            <person name="Pagani I."/>
            <person name="Ivanova N."/>
            <person name="Mavromatis K."/>
            <person name="Pati A."/>
            <person name="Tapia R."/>
            <person name="Han C."/>
            <person name="Goodwin L."/>
            <person name="Chen A."/>
            <person name="Palaniappan K."/>
            <person name="Land M."/>
            <person name="Hauser L."/>
            <person name="Chang Y.J."/>
            <person name="Jeffries C.D."/>
            <person name="Rohde M."/>
            <person name="Goker M."/>
            <person name="Tindall B.J."/>
            <person name="Detter J.C."/>
            <person name="Woyke T."/>
            <person name="Bristow J."/>
            <person name="Eisen J.A."/>
            <person name="Markowitz V."/>
            <person name="Hugenholtz P."/>
            <person name="Klenk H.P."/>
            <person name="Kyrpides N.C."/>
        </authorList>
    </citation>
    <scope>NUCLEOTIDE SEQUENCE [LARGE SCALE GENOMIC DNA]</scope>
    <source>
        <strain evidence="2">DSM 17132</strain>
        <strain evidence="3">DSM 17132 / JCM 16389 / KACC 11308 / NBRC 106382 / 4M15</strain>
    </source>
</reference>
<organism evidence="2 3">
    <name type="scientific">Leadbetterella byssophila (strain DSM 17132 / JCM 16389 / KACC 11308 / NBRC 106382 / 4M15)</name>
    <dbReference type="NCBI Taxonomy" id="649349"/>
    <lineage>
        <taxon>Bacteria</taxon>
        <taxon>Pseudomonadati</taxon>
        <taxon>Bacteroidota</taxon>
        <taxon>Cytophagia</taxon>
        <taxon>Cytophagales</taxon>
        <taxon>Leadbetterellaceae</taxon>
        <taxon>Leadbetterella</taxon>
    </lineage>
</organism>
<dbReference type="KEGG" id="lby:Lbys_2425"/>
<accession>E4RWJ9</accession>
<evidence type="ECO:0000313" key="3">
    <source>
        <dbReference type="Proteomes" id="UP000007435"/>
    </source>
</evidence>
<dbReference type="PROSITE" id="PS51257">
    <property type="entry name" value="PROKAR_LIPOPROTEIN"/>
    <property type="match status" value="1"/>
</dbReference>
<proteinExistence type="predicted"/>
<reference key="1">
    <citation type="submission" date="2010-11" db="EMBL/GenBank/DDBJ databases">
        <title>The complete genome of Leadbetterella byssophila DSM 17132.</title>
        <authorList>
            <consortium name="US DOE Joint Genome Institute (JGI-PGF)"/>
            <person name="Lucas S."/>
            <person name="Copeland A."/>
            <person name="Lapidus A."/>
            <person name="Glavina del Rio T."/>
            <person name="Dalin E."/>
            <person name="Tice H."/>
            <person name="Bruce D."/>
            <person name="Goodwin L."/>
            <person name="Pitluck S."/>
            <person name="Kyrpides N."/>
            <person name="Mavromatis K."/>
            <person name="Ivanova N."/>
            <person name="Teshima H."/>
            <person name="Brettin T."/>
            <person name="Detter J.C."/>
            <person name="Han C."/>
            <person name="Tapia R."/>
            <person name="Land M."/>
            <person name="Hauser L."/>
            <person name="Markowitz V."/>
            <person name="Cheng J.-F."/>
            <person name="Hugenholtz P."/>
            <person name="Woyke T."/>
            <person name="Wu D."/>
            <person name="Tindall B."/>
            <person name="Pomrenke H.G."/>
            <person name="Brambilla E."/>
            <person name="Klenk H.-P."/>
            <person name="Eisen J.A."/>
        </authorList>
    </citation>
    <scope>NUCLEOTIDE SEQUENCE [LARGE SCALE GENOMIC DNA]</scope>
    <source>
        <strain>DSM 17132</strain>
    </source>
</reference>
<dbReference type="EMBL" id="CP002305">
    <property type="protein sequence ID" value="ADQ18939.1"/>
    <property type="molecule type" value="Genomic_DNA"/>
</dbReference>
<evidence type="ECO:0000313" key="1">
    <source>
        <dbReference type="EMBL" id="ADQ18093.1"/>
    </source>
</evidence>
<dbReference type="KEGG" id="lby:Lbys_3280"/>
<name>E4RWJ9_LEAB4</name>
<dbReference type="EMBL" id="CP002305">
    <property type="protein sequence ID" value="ADQ18093.1"/>
    <property type="molecule type" value="Genomic_DNA"/>
</dbReference>
<dbReference type="RefSeq" id="WP_013409133.1">
    <property type="nucleotide sequence ID" value="NC_014655.1"/>
</dbReference>
<protein>
    <recommendedName>
        <fullName evidence="4">DUF4595 domain-containing protein</fullName>
    </recommendedName>
</protein>
<sequence>MRYILLQFFTICFLSSCKEDRRIHPTEPGPAAVPGLLKKISAISKLGNYHIEFSYMDSLTLKSIIYNYGNRQWTETFHYKNDTLRTSISNDTTKFYEYKDGKLSSIVNQPKLPASEQIIQRYYYLEGGNKVTHIIREKKESNEVTQLSNISLIWRGGNVGFLRLQTNNFLEEYDFQYGSGKNPLHRVYRQVLRIPGDHYHSLSENLISNINLFLQNSEIRIESTLNNQGYPSEQIIFERTNTSSQEWKEKERLLYEYYE</sequence>
<dbReference type="AlphaFoldDB" id="E4RWJ9"/>
<gene>
    <name evidence="1" type="ordered locus">Lbys_2425</name>
    <name evidence="2" type="ordered locus">Lbys_3280</name>
</gene>